<feature type="signal peptide" evidence="1">
    <location>
        <begin position="1"/>
        <end position="21"/>
    </location>
</feature>
<organism evidence="2 3">
    <name type="scientific">Trichomonas vaginalis (strain ATCC PRA-98 / G3)</name>
    <dbReference type="NCBI Taxonomy" id="412133"/>
    <lineage>
        <taxon>Eukaryota</taxon>
        <taxon>Metamonada</taxon>
        <taxon>Parabasalia</taxon>
        <taxon>Trichomonadida</taxon>
        <taxon>Trichomonadidae</taxon>
        <taxon>Trichomonas</taxon>
    </lineage>
</organism>
<dbReference type="RefSeq" id="XP_001325231.1">
    <property type="nucleotide sequence ID" value="XM_001325196.1"/>
</dbReference>
<dbReference type="InterPro" id="IPR032675">
    <property type="entry name" value="LRR_dom_sf"/>
</dbReference>
<evidence type="ECO:0000256" key="1">
    <source>
        <dbReference type="SAM" id="SignalP"/>
    </source>
</evidence>
<dbReference type="Pfam" id="PF13306">
    <property type="entry name" value="LRR_5"/>
    <property type="match status" value="1"/>
</dbReference>
<accession>A2E2V3</accession>
<reference evidence="2" key="2">
    <citation type="journal article" date="2007" name="Science">
        <title>Draft genome sequence of the sexually transmitted pathogen Trichomonas vaginalis.</title>
        <authorList>
            <person name="Carlton J.M."/>
            <person name="Hirt R.P."/>
            <person name="Silva J.C."/>
            <person name="Delcher A.L."/>
            <person name="Schatz M."/>
            <person name="Zhao Q."/>
            <person name="Wortman J.R."/>
            <person name="Bidwell S.L."/>
            <person name="Alsmark U.C.M."/>
            <person name="Besteiro S."/>
            <person name="Sicheritz-Ponten T."/>
            <person name="Noel C.J."/>
            <person name="Dacks J.B."/>
            <person name="Foster P.G."/>
            <person name="Simillion C."/>
            <person name="Van de Peer Y."/>
            <person name="Miranda-Saavedra D."/>
            <person name="Barton G.J."/>
            <person name="Westrop G.D."/>
            <person name="Mueller S."/>
            <person name="Dessi D."/>
            <person name="Fiori P.L."/>
            <person name="Ren Q."/>
            <person name="Paulsen I."/>
            <person name="Zhang H."/>
            <person name="Bastida-Corcuera F.D."/>
            <person name="Simoes-Barbosa A."/>
            <person name="Brown M.T."/>
            <person name="Hayes R.D."/>
            <person name="Mukherjee M."/>
            <person name="Okumura C.Y."/>
            <person name="Schneider R."/>
            <person name="Smith A.J."/>
            <person name="Vanacova S."/>
            <person name="Villalvazo M."/>
            <person name="Haas B.J."/>
            <person name="Pertea M."/>
            <person name="Feldblyum T.V."/>
            <person name="Utterback T.R."/>
            <person name="Shu C.L."/>
            <person name="Osoegawa K."/>
            <person name="de Jong P.J."/>
            <person name="Hrdy I."/>
            <person name="Horvathova L."/>
            <person name="Zubacova Z."/>
            <person name="Dolezal P."/>
            <person name="Malik S.B."/>
            <person name="Logsdon J.M. Jr."/>
            <person name="Henze K."/>
            <person name="Gupta A."/>
            <person name="Wang C.C."/>
            <person name="Dunne R.L."/>
            <person name="Upcroft J.A."/>
            <person name="Upcroft P."/>
            <person name="White O."/>
            <person name="Salzberg S.L."/>
            <person name="Tang P."/>
            <person name="Chiu C.-H."/>
            <person name="Lee Y.-S."/>
            <person name="Embley T.M."/>
            <person name="Coombs G.H."/>
            <person name="Mottram J.C."/>
            <person name="Tachezy J."/>
            <person name="Fraser-Liggett C.M."/>
            <person name="Johnson P.J."/>
        </authorList>
    </citation>
    <scope>NUCLEOTIDE SEQUENCE [LARGE SCALE GENOMIC DNA]</scope>
    <source>
        <strain evidence="2">G3</strain>
    </source>
</reference>
<dbReference type="KEGG" id="tva:4770981"/>
<reference evidence="2" key="1">
    <citation type="submission" date="2006-10" db="EMBL/GenBank/DDBJ databases">
        <authorList>
            <person name="Amadeo P."/>
            <person name="Zhao Q."/>
            <person name="Wortman J."/>
            <person name="Fraser-Liggett C."/>
            <person name="Carlton J."/>
        </authorList>
    </citation>
    <scope>NUCLEOTIDE SEQUENCE</scope>
    <source>
        <strain evidence="2">G3</strain>
    </source>
</reference>
<evidence type="ECO:0000313" key="2">
    <source>
        <dbReference type="EMBL" id="EAY13008.1"/>
    </source>
</evidence>
<dbReference type="InterPro" id="IPR026906">
    <property type="entry name" value="LRR_5"/>
</dbReference>
<dbReference type="SMR" id="A2E2V3"/>
<proteinExistence type="predicted"/>
<dbReference type="AlphaFoldDB" id="A2E2V3"/>
<feature type="chain" id="PRO_5002643336" evidence="1">
    <location>
        <begin position="22"/>
        <end position="194"/>
    </location>
</feature>
<sequence length="194" mass="22164">MIHSLTVILVILLLEISQISTLERSFLIKTIFISLVGTALEEVVFEICDCRVIESSTFSNSNIKSIIFNEYVEEIQENTFTGIANLKRVTFNNHGNNSDIIFKTNCMSNLDTLEEIVLPEGINLIIEDDSLISQTLFKMNIPENCNVDYRNLIKNCPKLRYSLPPHILILLYKNTLPHPILGFKLALVMMYSHK</sequence>
<dbReference type="InParanoid" id="A2E2V3"/>
<keyword evidence="3" id="KW-1185">Reference proteome</keyword>
<protein>
    <submittedName>
        <fullName evidence="2">Uncharacterized protein</fullName>
    </submittedName>
</protein>
<evidence type="ECO:0000313" key="3">
    <source>
        <dbReference type="Proteomes" id="UP000001542"/>
    </source>
</evidence>
<dbReference type="EMBL" id="DS113292">
    <property type="protein sequence ID" value="EAY13008.1"/>
    <property type="molecule type" value="Genomic_DNA"/>
</dbReference>
<dbReference type="Proteomes" id="UP000001542">
    <property type="component" value="Unassembled WGS sequence"/>
</dbReference>
<dbReference type="Gene3D" id="3.80.10.10">
    <property type="entry name" value="Ribonuclease Inhibitor"/>
    <property type="match status" value="1"/>
</dbReference>
<name>A2E2V3_TRIV3</name>
<dbReference type="VEuPathDB" id="TrichDB:TVAGG3_0896420"/>
<dbReference type="VEuPathDB" id="TrichDB:TVAG_077460"/>
<gene>
    <name evidence="2" type="ORF">TVAG_077460</name>
</gene>
<keyword evidence="1" id="KW-0732">Signal</keyword>